<dbReference type="PROSITE" id="PS51826">
    <property type="entry name" value="PSBD"/>
    <property type="match status" value="1"/>
</dbReference>
<dbReference type="GO" id="GO:0005737">
    <property type="term" value="C:cytoplasm"/>
    <property type="evidence" value="ECO:0007669"/>
    <property type="project" value="TreeGrafter"/>
</dbReference>
<dbReference type="InterPro" id="IPR050743">
    <property type="entry name" value="2-oxoacid_DH_E2_comp"/>
</dbReference>
<evidence type="ECO:0000256" key="3">
    <source>
        <dbReference type="ARBA" id="ARBA00022679"/>
    </source>
</evidence>
<protein>
    <recommendedName>
        <fullName evidence="6">Dihydrolipoamide acetyltransferase component of pyruvate dehydrogenase complex</fullName>
        <ecNumber evidence="6">2.3.1.-</ecNumber>
    </recommendedName>
</protein>
<evidence type="ECO:0000256" key="5">
    <source>
        <dbReference type="ARBA" id="ARBA00023315"/>
    </source>
</evidence>
<dbReference type="HOGENOM" id="CLU_016733_10_2_9"/>
<dbReference type="InterPro" id="IPR000089">
    <property type="entry name" value="Biotin_lipoyl"/>
</dbReference>
<dbReference type="Proteomes" id="UP000007177">
    <property type="component" value="Chromosome"/>
</dbReference>
<evidence type="ECO:0000313" key="10">
    <source>
        <dbReference type="Proteomes" id="UP000007177"/>
    </source>
</evidence>
<dbReference type="PROSITE" id="PS50968">
    <property type="entry name" value="BIOTINYL_LIPOYL"/>
    <property type="match status" value="1"/>
</dbReference>
<dbReference type="PANTHER" id="PTHR43178">
    <property type="entry name" value="DIHYDROLIPOAMIDE ACETYLTRANSFERASE COMPONENT OF PYRUVATE DEHYDROGENASE COMPLEX"/>
    <property type="match status" value="1"/>
</dbReference>
<reference evidence="10" key="1">
    <citation type="submission" date="2011-07" db="EMBL/GenBank/DDBJ databases">
        <title>Complete genome sequence of Acetobacterium woodii.</title>
        <authorList>
            <person name="Poehlein A."/>
            <person name="Schmidt S."/>
            <person name="Kaster A.-K."/>
            <person name="Goenrich M."/>
            <person name="Vollmers J."/>
            <person name="Thuermer A."/>
            <person name="Gottschalk G."/>
            <person name="Thauer R.K."/>
            <person name="Daniel R."/>
            <person name="Mueller V."/>
        </authorList>
    </citation>
    <scope>NUCLEOTIDE SEQUENCE [LARGE SCALE GENOMIC DNA]</scope>
    <source>
        <strain evidence="10">ATCC 29683 / DSM 1030 / JCM 2381 / KCTC 1655 / WB1</strain>
    </source>
</reference>
<reference evidence="9 10" key="2">
    <citation type="journal article" date="2012" name="PLoS ONE">
        <title>An ancient pathway combining carbon dioxide fixation with the generation and utilization of a sodium ion gradient for ATP synthesis.</title>
        <authorList>
            <person name="Poehlein A."/>
            <person name="Schmidt S."/>
            <person name="Kaster A.K."/>
            <person name="Goenrich M."/>
            <person name="Vollmers J."/>
            <person name="Thurmer A."/>
            <person name="Bertsch J."/>
            <person name="Schuchmann K."/>
            <person name="Voigt B."/>
            <person name="Hecker M."/>
            <person name="Daniel R."/>
            <person name="Thauer R.K."/>
            <person name="Gottschalk G."/>
            <person name="Muller V."/>
        </authorList>
    </citation>
    <scope>NUCLEOTIDE SEQUENCE [LARGE SCALE GENOMIC DNA]</scope>
    <source>
        <strain evidence="10">ATCC 29683 / DSM 1030 / JCM 2381 / KCTC 1655 / WB1</strain>
    </source>
</reference>
<dbReference type="KEGG" id="awo:Awo_c23410"/>
<evidence type="ECO:0000313" key="9">
    <source>
        <dbReference type="EMBL" id="AFA49114.1"/>
    </source>
</evidence>
<evidence type="ECO:0000259" key="8">
    <source>
        <dbReference type="PROSITE" id="PS51826"/>
    </source>
</evidence>
<dbReference type="GO" id="GO:0031405">
    <property type="term" value="F:lipoic acid binding"/>
    <property type="evidence" value="ECO:0007669"/>
    <property type="project" value="TreeGrafter"/>
</dbReference>
<keyword evidence="10" id="KW-1185">Reference proteome</keyword>
<dbReference type="GO" id="GO:0016407">
    <property type="term" value="F:acetyltransferase activity"/>
    <property type="evidence" value="ECO:0007669"/>
    <property type="project" value="TreeGrafter"/>
</dbReference>
<evidence type="ECO:0000259" key="7">
    <source>
        <dbReference type="PROSITE" id="PS50968"/>
    </source>
</evidence>
<accession>H6LD69</accession>
<keyword evidence="5 6" id="KW-0012">Acyltransferase</keyword>
<dbReference type="SUPFAM" id="SSF52777">
    <property type="entry name" value="CoA-dependent acyltransferases"/>
    <property type="match status" value="1"/>
</dbReference>
<dbReference type="AlphaFoldDB" id="H6LD69"/>
<evidence type="ECO:0000256" key="2">
    <source>
        <dbReference type="ARBA" id="ARBA00007317"/>
    </source>
</evidence>
<dbReference type="InterPro" id="IPR011053">
    <property type="entry name" value="Single_hybrid_motif"/>
</dbReference>
<evidence type="ECO:0000256" key="6">
    <source>
        <dbReference type="RuleBase" id="RU003423"/>
    </source>
</evidence>
<keyword evidence="4 6" id="KW-0450">Lipoyl</keyword>
<proteinExistence type="inferred from homology"/>
<sequence>MLKMAKIMNMPKIGVNMTDGTITEWYVNEGDKVKFGEMALAAETDKDVQDIPADQSGIVLKIIAQAGDNVECHKPLAIVGNAGENIDHLMAEISGQPEPPSTAPQVAEKRVDTAGAKESIVQKNESGRIPVSPLAKKMAKDLGIDLAAVNYQGIRIVKADILAYQDLKKEEAPEVSNEMLPVSINGNVVSYSGMRKKIGSRMTESVNTKPWAALTMAVDMTETVNWRKRVNEMAQLKVGFNEMLAKACSRALIEFPKINAQLAADGNEIYELNDINIGIAVDTDSGLMVPVLKNVERKGVIELAEDFKGLVERTKARENISGDLSGGTFTISNLGGRGVSNFRAVINPPECAILAVAATIKTAVVVADEIVIRPMMNITLSFDHRMVDGDYAAQFLGFIKNLLEEPMKILM</sequence>
<dbReference type="PANTHER" id="PTHR43178:SF5">
    <property type="entry name" value="LIPOAMIDE ACYLTRANSFERASE COMPONENT OF BRANCHED-CHAIN ALPHA-KETO ACID DEHYDROGENASE COMPLEX, MITOCHONDRIAL"/>
    <property type="match status" value="1"/>
</dbReference>
<organism evidence="9 10">
    <name type="scientific">Acetobacterium woodii (strain ATCC 29683 / DSM 1030 / JCM 2381 / KCTC 1655 / WB1)</name>
    <dbReference type="NCBI Taxonomy" id="931626"/>
    <lineage>
        <taxon>Bacteria</taxon>
        <taxon>Bacillati</taxon>
        <taxon>Bacillota</taxon>
        <taxon>Clostridia</taxon>
        <taxon>Eubacteriales</taxon>
        <taxon>Eubacteriaceae</taxon>
        <taxon>Acetobacterium</taxon>
    </lineage>
</organism>
<dbReference type="Gene3D" id="4.10.320.10">
    <property type="entry name" value="E3-binding domain"/>
    <property type="match status" value="1"/>
</dbReference>
<keyword evidence="3 6" id="KW-0808">Transferase</keyword>
<dbReference type="InterPro" id="IPR036625">
    <property type="entry name" value="E3-bd_dom_sf"/>
</dbReference>
<dbReference type="Pfam" id="PF00198">
    <property type="entry name" value="2-oxoacid_dh"/>
    <property type="match status" value="1"/>
</dbReference>
<dbReference type="SUPFAM" id="SSF47005">
    <property type="entry name" value="Peripheral subunit-binding domain of 2-oxo acid dehydrogenase complex"/>
    <property type="match status" value="1"/>
</dbReference>
<dbReference type="Pfam" id="PF00364">
    <property type="entry name" value="Biotin_lipoyl"/>
    <property type="match status" value="1"/>
</dbReference>
<dbReference type="InterPro" id="IPR004167">
    <property type="entry name" value="PSBD"/>
</dbReference>
<dbReference type="STRING" id="931626.Awo_c23410"/>
<dbReference type="SUPFAM" id="SSF51230">
    <property type="entry name" value="Single hybrid motif"/>
    <property type="match status" value="1"/>
</dbReference>
<dbReference type="Gene3D" id="2.40.50.100">
    <property type="match status" value="1"/>
</dbReference>
<feature type="domain" description="Lipoyl-binding" evidence="7">
    <location>
        <begin position="5"/>
        <end position="80"/>
    </location>
</feature>
<evidence type="ECO:0000256" key="4">
    <source>
        <dbReference type="ARBA" id="ARBA00022823"/>
    </source>
</evidence>
<gene>
    <name evidence="9" type="primary">pdhC2</name>
    <name evidence="9" type="ordered locus">Awo_c23410</name>
</gene>
<dbReference type="Pfam" id="PF02817">
    <property type="entry name" value="E3_binding"/>
    <property type="match status" value="1"/>
</dbReference>
<comment type="similarity">
    <text evidence="2 6">Belongs to the 2-oxoacid dehydrogenase family.</text>
</comment>
<keyword evidence="9" id="KW-0670">Pyruvate</keyword>
<dbReference type="Gene3D" id="3.30.559.10">
    <property type="entry name" value="Chloramphenicol acetyltransferase-like domain"/>
    <property type="match status" value="1"/>
</dbReference>
<feature type="domain" description="Peripheral subunit-binding (PSBD)" evidence="8">
    <location>
        <begin position="130"/>
        <end position="165"/>
    </location>
</feature>
<dbReference type="eggNOG" id="COG0508">
    <property type="taxonomic scope" value="Bacteria"/>
</dbReference>
<evidence type="ECO:0000256" key="1">
    <source>
        <dbReference type="ARBA" id="ARBA00001938"/>
    </source>
</evidence>
<dbReference type="CDD" id="cd06849">
    <property type="entry name" value="lipoyl_domain"/>
    <property type="match status" value="1"/>
</dbReference>
<dbReference type="InterPro" id="IPR023213">
    <property type="entry name" value="CAT-like_dom_sf"/>
</dbReference>
<dbReference type="EC" id="2.3.1.-" evidence="6"/>
<name>H6LD69_ACEWD</name>
<comment type="cofactor">
    <cofactor evidence="1 6">
        <name>(R)-lipoate</name>
        <dbReference type="ChEBI" id="CHEBI:83088"/>
    </cofactor>
</comment>
<dbReference type="InterPro" id="IPR001078">
    <property type="entry name" value="2-oxoacid_DH_actylTfrase"/>
</dbReference>
<dbReference type="EMBL" id="CP002987">
    <property type="protein sequence ID" value="AFA49114.1"/>
    <property type="molecule type" value="Genomic_DNA"/>
</dbReference>